<evidence type="ECO:0000256" key="1">
    <source>
        <dbReference type="SAM" id="MobiDB-lite"/>
    </source>
</evidence>
<accession>A0A6U5HXA8</accession>
<dbReference type="EMBL" id="HBFR01023887">
    <property type="protein sequence ID" value="CAD8889938.1"/>
    <property type="molecule type" value="Transcribed_RNA"/>
</dbReference>
<keyword evidence="2" id="KW-1133">Transmembrane helix</keyword>
<keyword evidence="3" id="KW-0732">Signal</keyword>
<proteinExistence type="predicted"/>
<name>A0A6U5HXA8_9STRA</name>
<sequence>MKNCSLLLISLAIALGLASAISLEADIADNALVVDSRVLQESASGSGSVSYPAAGALIAGAADDLGLVVALLEGLLAAFPALGAIIDLLLAIIAAIMAILAELFGRRELRRQEVRGLKSSKVDPELAEGLMTGIDMITDIIGDLMEAREDPVVGTALDEQICALYDVVGEMESMLYGGRRALKAKTGKSAGFSCPKAGKSAKTYSSSPVPQPYYKVVKAKSYVVLPSRAKAGVKSAAKAGKSVGKAGGKAHGKSYGAKGGGKSVVAKSGGYGGKSGGKFGGGFGGKGGK</sequence>
<protein>
    <submittedName>
        <fullName evidence="4">Uncharacterized protein</fullName>
    </submittedName>
</protein>
<gene>
    <name evidence="4" type="ORF">CHYS00102_LOCUS17132</name>
    <name evidence="5" type="ORF">CHYS00102_LOCUS17143</name>
</gene>
<feature type="transmembrane region" description="Helical" evidence="2">
    <location>
        <begin position="75"/>
        <end position="101"/>
    </location>
</feature>
<evidence type="ECO:0000313" key="4">
    <source>
        <dbReference type="EMBL" id="CAD8889927.1"/>
    </source>
</evidence>
<organism evidence="4">
    <name type="scientific">Corethron hystrix</name>
    <dbReference type="NCBI Taxonomy" id="216773"/>
    <lineage>
        <taxon>Eukaryota</taxon>
        <taxon>Sar</taxon>
        <taxon>Stramenopiles</taxon>
        <taxon>Ochrophyta</taxon>
        <taxon>Bacillariophyta</taxon>
        <taxon>Coscinodiscophyceae</taxon>
        <taxon>Corethrophycidae</taxon>
        <taxon>Corethrales</taxon>
        <taxon>Corethraceae</taxon>
        <taxon>Corethron</taxon>
    </lineage>
</organism>
<keyword evidence="2" id="KW-0812">Transmembrane</keyword>
<dbReference type="AlphaFoldDB" id="A0A6U5HXA8"/>
<feature type="region of interest" description="Disordered" evidence="1">
    <location>
        <begin position="242"/>
        <end position="262"/>
    </location>
</feature>
<evidence type="ECO:0000256" key="2">
    <source>
        <dbReference type="SAM" id="Phobius"/>
    </source>
</evidence>
<feature type="region of interest" description="Disordered" evidence="1">
    <location>
        <begin position="270"/>
        <end position="289"/>
    </location>
</feature>
<evidence type="ECO:0000313" key="5">
    <source>
        <dbReference type="EMBL" id="CAD8889938.1"/>
    </source>
</evidence>
<dbReference type="EMBL" id="HBFR01023875">
    <property type="protein sequence ID" value="CAD8889927.1"/>
    <property type="molecule type" value="Transcribed_RNA"/>
</dbReference>
<evidence type="ECO:0000256" key="3">
    <source>
        <dbReference type="SAM" id="SignalP"/>
    </source>
</evidence>
<feature type="signal peptide" evidence="3">
    <location>
        <begin position="1"/>
        <end position="20"/>
    </location>
</feature>
<reference evidence="4" key="1">
    <citation type="submission" date="2021-01" db="EMBL/GenBank/DDBJ databases">
        <authorList>
            <person name="Corre E."/>
            <person name="Pelletier E."/>
            <person name="Niang G."/>
            <person name="Scheremetjew M."/>
            <person name="Finn R."/>
            <person name="Kale V."/>
            <person name="Holt S."/>
            <person name="Cochrane G."/>
            <person name="Meng A."/>
            <person name="Brown T."/>
            <person name="Cohen L."/>
        </authorList>
    </citation>
    <scope>NUCLEOTIDE SEQUENCE</scope>
    <source>
        <strain evidence="4">308</strain>
    </source>
</reference>
<feature type="chain" id="PRO_5036393960" evidence="3">
    <location>
        <begin position="21"/>
        <end position="289"/>
    </location>
</feature>
<keyword evidence="2" id="KW-0472">Membrane</keyword>